<name>A0A9W6X8B0_9STRA</name>
<protein>
    <submittedName>
        <fullName evidence="2">Unnamed protein product</fullName>
    </submittedName>
</protein>
<comment type="caution">
    <text evidence="2">The sequence shown here is derived from an EMBL/GenBank/DDBJ whole genome shotgun (WGS) entry which is preliminary data.</text>
</comment>
<accession>A0A9W6X8B0</accession>
<evidence type="ECO:0000313" key="3">
    <source>
        <dbReference type="Proteomes" id="UP001165083"/>
    </source>
</evidence>
<dbReference type="OrthoDB" id="127637at2759"/>
<organism evidence="2 3">
    <name type="scientific">Phytophthora lilii</name>
    <dbReference type="NCBI Taxonomy" id="2077276"/>
    <lineage>
        <taxon>Eukaryota</taxon>
        <taxon>Sar</taxon>
        <taxon>Stramenopiles</taxon>
        <taxon>Oomycota</taxon>
        <taxon>Peronosporomycetes</taxon>
        <taxon>Peronosporales</taxon>
        <taxon>Peronosporaceae</taxon>
        <taxon>Phytophthora</taxon>
    </lineage>
</organism>
<evidence type="ECO:0000256" key="1">
    <source>
        <dbReference type="SAM" id="MobiDB-lite"/>
    </source>
</evidence>
<dbReference type="AlphaFoldDB" id="A0A9W6X8B0"/>
<feature type="region of interest" description="Disordered" evidence="1">
    <location>
        <begin position="34"/>
        <end position="107"/>
    </location>
</feature>
<proteinExistence type="predicted"/>
<feature type="compositionally biased region" description="Acidic residues" evidence="1">
    <location>
        <begin position="94"/>
        <end position="107"/>
    </location>
</feature>
<sequence>MSASRTYLCNKVWPHYPGNTMTCFQIWHYQWDNGNKRPHPRCGRDIQNRASGGSAGGRAAGKRKRQARGTDDEVSEEDEEEDAAERPPSSNAGSDDEISTGQECETD</sequence>
<dbReference type="EMBL" id="BSXW01001082">
    <property type="protein sequence ID" value="GMF33486.1"/>
    <property type="molecule type" value="Genomic_DNA"/>
</dbReference>
<evidence type="ECO:0000313" key="2">
    <source>
        <dbReference type="EMBL" id="GMF33486.1"/>
    </source>
</evidence>
<gene>
    <name evidence="2" type="ORF">Plil01_001426300</name>
</gene>
<reference evidence="2" key="1">
    <citation type="submission" date="2023-04" db="EMBL/GenBank/DDBJ databases">
        <title>Phytophthora lilii NBRC 32176.</title>
        <authorList>
            <person name="Ichikawa N."/>
            <person name="Sato H."/>
            <person name="Tonouchi N."/>
        </authorList>
    </citation>
    <scope>NUCLEOTIDE SEQUENCE</scope>
    <source>
        <strain evidence="2">NBRC 32176</strain>
    </source>
</reference>
<keyword evidence="3" id="KW-1185">Reference proteome</keyword>
<feature type="compositionally biased region" description="Acidic residues" evidence="1">
    <location>
        <begin position="72"/>
        <end position="83"/>
    </location>
</feature>
<dbReference type="Proteomes" id="UP001165083">
    <property type="component" value="Unassembled WGS sequence"/>
</dbReference>